<evidence type="ECO:0000313" key="3">
    <source>
        <dbReference type="EMBL" id="SMD37796.1"/>
    </source>
</evidence>
<dbReference type="GO" id="GO:0000270">
    <property type="term" value="P:peptidoglycan metabolic process"/>
    <property type="evidence" value="ECO:0007669"/>
    <property type="project" value="TreeGrafter"/>
</dbReference>
<feature type="transmembrane region" description="Helical" evidence="1">
    <location>
        <begin position="41"/>
        <end position="62"/>
    </location>
</feature>
<accession>A0A1W2GNF5</accession>
<dbReference type="InterPro" id="IPR003848">
    <property type="entry name" value="DUF218"/>
</dbReference>
<proteinExistence type="predicted"/>
<evidence type="ECO:0000259" key="2">
    <source>
        <dbReference type="Pfam" id="PF02698"/>
    </source>
</evidence>
<dbReference type="CDD" id="cd06259">
    <property type="entry name" value="YdcF-like"/>
    <property type="match status" value="1"/>
</dbReference>
<keyword evidence="1" id="KW-0472">Membrane</keyword>
<dbReference type="Gene3D" id="3.40.50.620">
    <property type="entry name" value="HUPs"/>
    <property type="match status" value="1"/>
</dbReference>
<dbReference type="EMBL" id="FWYF01000004">
    <property type="protein sequence ID" value="SMD37796.1"/>
    <property type="molecule type" value="Genomic_DNA"/>
</dbReference>
<keyword evidence="1" id="KW-0812">Transmembrane</keyword>
<protein>
    <submittedName>
        <fullName evidence="3">Uncharacterized SAM-binding protein YcdF, DUF218 family</fullName>
    </submittedName>
</protein>
<sequence>MFFVLSKIVYWLVMPTSLIAWLVIASILIRKSKLKRASRILAISLFFVFTNPLITTLVINVWEPDPIPYHEVNETYRFGVVLSGITNPNRPPFDRVQFNKGADRIVHAIDLYRLGVIEKILITGGSGTLTFEGKKESHALREFAMNCGVAQEDLLIEDQARNTRENALFAAEIIDNSNQALLITSAFHMYRAEKCFQKVGFDIKPFPTDHYGNMLHYTPDEVLMPSVHSLQIWTTLTKEWIGTVAYSAAGYI</sequence>
<keyword evidence="4" id="KW-1185">Reference proteome</keyword>
<reference evidence="3 4" key="1">
    <citation type="submission" date="2017-04" db="EMBL/GenBank/DDBJ databases">
        <authorList>
            <person name="Afonso C.L."/>
            <person name="Miller P.J."/>
            <person name="Scott M.A."/>
            <person name="Spackman E."/>
            <person name="Goraichik I."/>
            <person name="Dimitrov K.M."/>
            <person name="Suarez D.L."/>
            <person name="Swayne D.E."/>
        </authorList>
    </citation>
    <scope>NUCLEOTIDE SEQUENCE [LARGE SCALE GENOMIC DNA]</scope>
    <source>
        <strain evidence="3 4">DSM 26133</strain>
    </source>
</reference>
<name>A0A1W2GNF5_REIFA</name>
<organism evidence="3 4">
    <name type="scientific">Reichenbachiella faecimaris</name>
    <dbReference type="NCBI Taxonomy" id="692418"/>
    <lineage>
        <taxon>Bacteria</taxon>
        <taxon>Pseudomonadati</taxon>
        <taxon>Bacteroidota</taxon>
        <taxon>Cytophagia</taxon>
        <taxon>Cytophagales</taxon>
        <taxon>Reichenbachiellaceae</taxon>
        <taxon>Reichenbachiella</taxon>
    </lineage>
</organism>
<dbReference type="PANTHER" id="PTHR30336">
    <property type="entry name" value="INNER MEMBRANE PROTEIN, PROBABLE PERMEASE"/>
    <property type="match status" value="1"/>
</dbReference>
<dbReference type="GO" id="GO:0005886">
    <property type="term" value="C:plasma membrane"/>
    <property type="evidence" value="ECO:0007669"/>
    <property type="project" value="TreeGrafter"/>
</dbReference>
<gene>
    <name evidence="3" type="ORF">SAMN04488029_3461</name>
</gene>
<keyword evidence="1" id="KW-1133">Transmembrane helix</keyword>
<dbReference type="Proteomes" id="UP000192472">
    <property type="component" value="Unassembled WGS sequence"/>
</dbReference>
<dbReference type="InterPro" id="IPR014729">
    <property type="entry name" value="Rossmann-like_a/b/a_fold"/>
</dbReference>
<evidence type="ECO:0000256" key="1">
    <source>
        <dbReference type="SAM" id="Phobius"/>
    </source>
</evidence>
<feature type="transmembrane region" description="Helical" evidence="1">
    <location>
        <begin position="12"/>
        <end position="29"/>
    </location>
</feature>
<dbReference type="AlphaFoldDB" id="A0A1W2GNF5"/>
<dbReference type="Pfam" id="PF02698">
    <property type="entry name" value="DUF218"/>
    <property type="match status" value="1"/>
</dbReference>
<feature type="domain" description="DUF218" evidence="2">
    <location>
        <begin position="80"/>
        <end position="242"/>
    </location>
</feature>
<dbReference type="STRING" id="692418.SAMN04488029_3461"/>
<dbReference type="GO" id="GO:0043164">
    <property type="term" value="P:Gram-negative-bacterium-type cell wall biogenesis"/>
    <property type="evidence" value="ECO:0007669"/>
    <property type="project" value="TreeGrafter"/>
</dbReference>
<dbReference type="RefSeq" id="WP_084374104.1">
    <property type="nucleotide sequence ID" value="NZ_FWYF01000004.1"/>
</dbReference>
<dbReference type="InterPro" id="IPR051599">
    <property type="entry name" value="Cell_Envelope_Assoc"/>
</dbReference>
<dbReference type="PANTHER" id="PTHR30336:SF4">
    <property type="entry name" value="ENVELOPE BIOGENESIS FACTOR ELYC"/>
    <property type="match status" value="1"/>
</dbReference>
<dbReference type="OrthoDB" id="9782395at2"/>
<evidence type="ECO:0000313" key="4">
    <source>
        <dbReference type="Proteomes" id="UP000192472"/>
    </source>
</evidence>